<dbReference type="InterPro" id="IPR010775">
    <property type="entry name" value="DUF1365"/>
</dbReference>
<comment type="caution">
    <text evidence="1">The sequence shown here is derived from an EMBL/GenBank/DDBJ whole genome shotgun (WGS) entry which is preliminary data.</text>
</comment>
<evidence type="ECO:0000313" key="2">
    <source>
        <dbReference type="Proteomes" id="UP000602395"/>
    </source>
</evidence>
<dbReference type="PANTHER" id="PTHR33973:SF4">
    <property type="entry name" value="OS07G0153300 PROTEIN"/>
    <property type="match status" value="1"/>
</dbReference>
<keyword evidence="2" id="KW-1185">Reference proteome</keyword>
<protein>
    <submittedName>
        <fullName evidence="1">DUF1365 domain-containing protein</fullName>
    </submittedName>
</protein>
<dbReference type="Proteomes" id="UP000602395">
    <property type="component" value="Unassembled WGS sequence"/>
</dbReference>
<organism evidence="1 2">
    <name type="scientific">Gordonia hankookensis</name>
    <dbReference type="NCBI Taxonomy" id="589403"/>
    <lineage>
        <taxon>Bacteria</taxon>
        <taxon>Bacillati</taxon>
        <taxon>Actinomycetota</taxon>
        <taxon>Actinomycetes</taxon>
        <taxon>Mycobacteriales</taxon>
        <taxon>Gordoniaceae</taxon>
        <taxon>Gordonia</taxon>
    </lineage>
</organism>
<dbReference type="Pfam" id="PF07103">
    <property type="entry name" value="DUF1365"/>
    <property type="match status" value="1"/>
</dbReference>
<gene>
    <name evidence="1" type="ORF">IDF66_14085</name>
</gene>
<dbReference type="RefSeq" id="WP_190267314.1">
    <property type="nucleotide sequence ID" value="NZ_BAABAD010000004.1"/>
</dbReference>
<dbReference type="PANTHER" id="PTHR33973">
    <property type="entry name" value="OS07G0153300 PROTEIN"/>
    <property type="match status" value="1"/>
</dbReference>
<sequence length="262" mass="28882">MSNSISCPTPAVVATRISHTRTTPIRHAFVYRSASWLIDIDHLPVPAKPLRPFARFDPADHFPETPAAGQTLRDRLTGHLTSAGVSPPAGHVVALLSPRVAGYVFNPLSVFWCHHPDGTPAYVVAEVHNTYGERHTYIVAPDDDGHAQVDKEFYVSPFNEVNGTYRLRMPPPTADGRITVSVTLERDGHDPFVAALSGRARPARTATILATQLRTPLAPLVVAARIRWHGIRLWLGHLPVIRRPDHSHVTTISTASGRKERR</sequence>
<accession>A0ABR7WFZ8</accession>
<reference evidence="1 2" key="1">
    <citation type="submission" date="2020-09" db="EMBL/GenBank/DDBJ databases">
        <title>Novel species in genus Gordonia.</title>
        <authorList>
            <person name="Zhang G."/>
        </authorList>
    </citation>
    <scope>NUCLEOTIDE SEQUENCE [LARGE SCALE GENOMIC DNA]</scope>
    <source>
        <strain evidence="1 2">ON-33</strain>
    </source>
</reference>
<evidence type="ECO:0000313" key="1">
    <source>
        <dbReference type="EMBL" id="MBD1320712.1"/>
    </source>
</evidence>
<dbReference type="EMBL" id="JACWMS010000002">
    <property type="protein sequence ID" value="MBD1320712.1"/>
    <property type="molecule type" value="Genomic_DNA"/>
</dbReference>
<proteinExistence type="predicted"/>
<name>A0ABR7WFZ8_9ACTN</name>